<feature type="region of interest" description="Disordered" evidence="1">
    <location>
        <begin position="338"/>
        <end position="375"/>
    </location>
</feature>
<evidence type="ECO:0000313" key="3">
    <source>
        <dbReference type="EMBL" id="KAF2224192.1"/>
    </source>
</evidence>
<feature type="region of interest" description="Disordered" evidence="1">
    <location>
        <begin position="1"/>
        <end position="73"/>
    </location>
</feature>
<sequence>MHHRLNQTGPQHYQPQFPNHHPPPPPPQVPQDIPRLHQPVPAVTTSSFTPAIPSSSRRSSIQEPPIKTERNYIAGQAYPRTSSDDQMAVQTLSNRQAFPAMAGYHGSFSQPMHPDMQSRTAYYNYSVPQNMSYYPAYVQPQYSANMPAYPGHPSGMMMPSQMPSHSLTPSHSAPASAPPPLTNLDSIPRMKTEPSPVDSQQGSLPRRPPQLGAEPVPKTEGSTAAAPGPIPATTPLVVKQDQSGVQWIAFEYSRDRVKQEYTIRCDVESIDTERLNDEFKSANCVYPRAYVQKGDYKGNRLQYETECNAVGWALAKLNPVLQEKRGLIQRAVDSWRNSNQDPKLRSRRVRRMNKVNNRRERQNSASATTVQKPMHSVQQTAMDYRHPSMSGPSSMPGMGLPHSGINTSPTSMGGMHFM</sequence>
<feature type="compositionally biased region" description="Low complexity" evidence="1">
    <location>
        <begin position="157"/>
        <end position="175"/>
    </location>
</feature>
<dbReference type="OrthoDB" id="5599902at2759"/>
<dbReference type="PANTHER" id="PTHR22949:SF0">
    <property type="entry name" value="RE27538P"/>
    <property type="match status" value="1"/>
</dbReference>
<gene>
    <name evidence="3" type="ORF">BDZ85DRAFT_260553</name>
</gene>
<dbReference type="InterPro" id="IPR058345">
    <property type="entry name" value="DUF8032"/>
</dbReference>
<evidence type="ECO:0000259" key="2">
    <source>
        <dbReference type="Pfam" id="PF26087"/>
    </source>
</evidence>
<protein>
    <recommendedName>
        <fullName evidence="2">DUF8032 domain-containing protein</fullName>
    </recommendedName>
</protein>
<name>A0A6A6GEP1_9PEZI</name>
<organism evidence="3 4">
    <name type="scientific">Elsinoe ampelina</name>
    <dbReference type="NCBI Taxonomy" id="302913"/>
    <lineage>
        <taxon>Eukaryota</taxon>
        <taxon>Fungi</taxon>
        <taxon>Dikarya</taxon>
        <taxon>Ascomycota</taxon>
        <taxon>Pezizomycotina</taxon>
        <taxon>Dothideomycetes</taxon>
        <taxon>Dothideomycetidae</taxon>
        <taxon>Myriangiales</taxon>
        <taxon>Elsinoaceae</taxon>
        <taxon>Elsinoe</taxon>
    </lineage>
</organism>
<dbReference type="AlphaFoldDB" id="A0A6A6GEP1"/>
<proteinExistence type="predicted"/>
<feature type="compositionally biased region" description="Polar residues" evidence="1">
    <location>
        <begin position="43"/>
        <end position="53"/>
    </location>
</feature>
<dbReference type="Proteomes" id="UP000799538">
    <property type="component" value="Unassembled WGS sequence"/>
</dbReference>
<feature type="compositionally biased region" description="Pro residues" evidence="1">
    <location>
        <begin position="20"/>
        <end position="29"/>
    </location>
</feature>
<keyword evidence="4" id="KW-1185">Reference proteome</keyword>
<evidence type="ECO:0000256" key="1">
    <source>
        <dbReference type="SAM" id="MobiDB-lite"/>
    </source>
</evidence>
<feature type="compositionally biased region" description="Low complexity" evidence="1">
    <location>
        <begin position="223"/>
        <end position="235"/>
    </location>
</feature>
<evidence type="ECO:0000313" key="4">
    <source>
        <dbReference type="Proteomes" id="UP000799538"/>
    </source>
</evidence>
<reference evidence="4" key="1">
    <citation type="journal article" date="2020" name="Stud. Mycol.">
        <title>101 Dothideomycetes genomes: A test case for predicting lifestyles and emergence of pathogens.</title>
        <authorList>
            <person name="Haridas S."/>
            <person name="Albert R."/>
            <person name="Binder M."/>
            <person name="Bloem J."/>
            <person name="LaButti K."/>
            <person name="Salamov A."/>
            <person name="Andreopoulos B."/>
            <person name="Baker S."/>
            <person name="Barry K."/>
            <person name="Bills G."/>
            <person name="Bluhm B."/>
            <person name="Cannon C."/>
            <person name="Castanera R."/>
            <person name="Culley D."/>
            <person name="Daum C."/>
            <person name="Ezra D."/>
            <person name="Gonzalez J."/>
            <person name="Henrissat B."/>
            <person name="Kuo A."/>
            <person name="Liang C."/>
            <person name="Lipzen A."/>
            <person name="Lutzoni F."/>
            <person name="Magnuson J."/>
            <person name="Mondo S."/>
            <person name="Nolan M."/>
            <person name="Ohm R."/>
            <person name="Pangilinan J."/>
            <person name="Park H.-J."/>
            <person name="Ramirez L."/>
            <person name="Alfaro M."/>
            <person name="Sun H."/>
            <person name="Tritt A."/>
            <person name="Yoshinaga Y."/>
            <person name="Zwiers L.-H."/>
            <person name="Turgeon B."/>
            <person name="Goodwin S."/>
            <person name="Spatafora J."/>
            <person name="Crous P."/>
            <person name="Grigoriev I."/>
        </authorList>
    </citation>
    <scope>NUCLEOTIDE SEQUENCE [LARGE SCALE GENOMIC DNA]</scope>
    <source>
        <strain evidence="4">CECT 20119</strain>
    </source>
</reference>
<feature type="compositionally biased region" description="Polar residues" evidence="1">
    <location>
        <begin position="363"/>
        <end position="375"/>
    </location>
</feature>
<dbReference type="PANTHER" id="PTHR22949">
    <property type="entry name" value="WHITE COLLAR 2 PROTEIN WC2"/>
    <property type="match status" value="1"/>
</dbReference>
<dbReference type="Pfam" id="PF26087">
    <property type="entry name" value="DUF8032"/>
    <property type="match status" value="1"/>
</dbReference>
<dbReference type="EMBL" id="ML992505">
    <property type="protein sequence ID" value="KAF2224192.1"/>
    <property type="molecule type" value="Genomic_DNA"/>
</dbReference>
<feature type="domain" description="DUF8032" evidence="2">
    <location>
        <begin position="245"/>
        <end position="339"/>
    </location>
</feature>
<feature type="compositionally biased region" description="Low complexity" evidence="1">
    <location>
        <begin position="10"/>
        <end position="19"/>
    </location>
</feature>
<feature type="region of interest" description="Disordered" evidence="1">
    <location>
        <begin position="157"/>
        <end position="237"/>
    </location>
</feature>
<accession>A0A6A6GEP1</accession>